<dbReference type="InterPro" id="IPR047057">
    <property type="entry name" value="MerR_fam"/>
</dbReference>
<evidence type="ECO:0000313" key="3">
    <source>
        <dbReference type="EMBL" id="XBV84428.1"/>
    </source>
</evidence>
<dbReference type="GO" id="GO:0003700">
    <property type="term" value="F:DNA-binding transcription factor activity"/>
    <property type="evidence" value="ECO:0007669"/>
    <property type="project" value="InterPro"/>
</dbReference>
<evidence type="ECO:0000256" key="1">
    <source>
        <dbReference type="ARBA" id="ARBA00023125"/>
    </source>
</evidence>
<dbReference type="CDD" id="cd01109">
    <property type="entry name" value="HTH_YyaN"/>
    <property type="match status" value="1"/>
</dbReference>
<gene>
    <name evidence="3" type="ORF">ABOD76_13360</name>
</gene>
<dbReference type="PRINTS" id="PR00040">
    <property type="entry name" value="HTHMERR"/>
</dbReference>
<dbReference type="SMART" id="SM00422">
    <property type="entry name" value="HTH_MERR"/>
    <property type="match status" value="1"/>
</dbReference>
<organism evidence="3">
    <name type="scientific">Deinococcus sonorensis KR-87</name>
    <dbReference type="NCBI Taxonomy" id="694439"/>
    <lineage>
        <taxon>Bacteria</taxon>
        <taxon>Thermotogati</taxon>
        <taxon>Deinococcota</taxon>
        <taxon>Deinococci</taxon>
        <taxon>Deinococcales</taxon>
        <taxon>Deinococcaceae</taxon>
        <taxon>Deinococcus</taxon>
    </lineage>
</organism>
<dbReference type="Pfam" id="PF13411">
    <property type="entry name" value="MerR_1"/>
    <property type="match status" value="1"/>
</dbReference>
<name>A0AAU7U8X1_9DEIO</name>
<dbReference type="PROSITE" id="PS50937">
    <property type="entry name" value="HTH_MERR_2"/>
    <property type="match status" value="1"/>
</dbReference>
<dbReference type="Gene3D" id="1.10.1660.10">
    <property type="match status" value="1"/>
</dbReference>
<sequence>MPELMPSELSIQEAARSTGLSPDTLRYYERIGLLEPVSRHSSGHRRYHPQDLHRVGFLSCLRATGMSIRQLQAFTALASEGPHTVDARLALLEAHKAQVRARIAELEHALSTIDHKITYYRSTGGHA</sequence>
<dbReference type="PANTHER" id="PTHR30204:SF98">
    <property type="entry name" value="HTH-TYPE TRANSCRIPTIONAL REGULATOR ADHR"/>
    <property type="match status" value="1"/>
</dbReference>
<dbReference type="InterPro" id="IPR009061">
    <property type="entry name" value="DNA-bd_dom_put_sf"/>
</dbReference>
<dbReference type="KEGG" id="dsc:ABOD76_13360"/>
<dbReference type="RefSeq" id="WP_350242465.1">
    <property type="nucleotide sequence ID" value="NZ_CP158299.1"/>
</dbReference>
<accession>A0AAU7U8X1</accession>
<feature type="domain" description="HTH merR-type" evidence="2">
    <location>
        <begin position="8"/>
        <end position="77"/>
    </location>
</feature>
<dbReference type="EMBL" id="CP158299">
    <property type="protein sequence ID" value="XBV84428.1"/>
    <property type="molecule type" value="Genomic_DNA"/>
</dbReference>
<protein>
    <submittedName>
        <fullName evidence="3">MerR family transcriptional regulator</fullName>
    </submittedName>
</protein>
<dbReference type="SUPFAM" id="SSF46955">
    <property type="entry name" value="Putative DNA-binding domain"/>
    <property type="match status" value="1"/>
</dbReference>
<reference evidence="3" key="1">
    <citation type="submission" date="2024-06" db="EMBL/GenBank/DDBJ databases">
        <title>Draft Genome Sequence of Deinococcus sonorensis Type Strain KR-87, a Biofilm Producing Representative of the Genus Deinococcus.</title>
        <authorList>
            <person name="Boren L.S."/>
            <person name="Grosso R.A."/>
            <person name="Hugenberg-Cox A.N."/>
            <person name="Hill J.T.E."/>
            <person name="Albert C.M."/>
            <person name="Tuohy J.M."/>
        </authorList>
    </citation>
    <scope>NUCLEOTIDE SEQUENCE</scope>
    <source>
        <strain evidence="3">KR-87</strain>
    </source>
</reference>
<dbReference type="AlphaFoldDB" id="A0AAU7U8X1"/>
<dbReference type="PANTHER" id="PTHR30204">
    <property type="entry name" value="REDOX-CYCLING DRUG-SENSING TRANSCRIPTIONAL ACTIVATOR SOXR"/>
    <property type="match status" value="1"/>
</dbReference>
<proteinExistence type="predicted"/>
<dbReference type="GO" id="GO:0003677">
    <property type="term" value="F:DNA binding"/>
    <property type="evidence" value="ECO:0007669"/>
    <property type="project" value="UniProtKB-KW"/>
</dbReference>
<evidence type="ECO:0000259" key="2">
    <source>
        <dbReference type="PROSITE" id="PS50937"/>
    </source>
</evidence>
<keyword evidence="1" id="KW-0238">DNA-binding</keyword>
<dbReference type="InterPro" id="IPR000551">
    <property type="entry name" value="MerR-type_HTH_dom"/>
</dbReference>